<sequence>WVMTRSSFAVLQRPCALRHRPLRVHRLHHVVAPAMPLSHHSGSLSEAISFSAISIARPAIQAPAFVFSRAYKSINLFFAV</sequence>
<dbReference type="Proteomes" id="UP001169006">
    <property type="component" value="Unassembled WGS sequence"/>
</dbReference>
<dbReference type="RefSeq" id="WP_302079937.1">
    <property type="nucleotide sequence ID" value="NZ_JAUKWQ010000025.1"/>
</dbReference>
<organism evidence="1 2">
    <name type="scientific">Rhizobium oryzicola</name>
    <dbReference type="NCBI Taxonomy" id="1232668"/>
    <lineage>
        <taxon>Bacteria</taxon>
        <taxon>Pseudomonadati</taxon>
        <taxon>Pseudomonadota</taxon>
        <taxon>Alphaproteobacteria</taxon>
        <taxon>Hyphomicrobiales</taxon>
        <taxon>Rhizobiaceae</taxon>
        <taxon>Rhizobium/Agrobacterium group</taxon>
        <taxon>Rhizobium</taxon>
    </lineage>
</organism>
<comment type="caution">
    <text evidence="1">The sequence shown here is derived from an EMBL/GenBank/DDBJ whole genome shotgun (WGS) entry which is preliminary data.</text>
</comment>
<reference evidence="1" key="1">
    <citation type="journal article" date="2015" name="Int. J. Syst. Evol. Microbiol.">
        <title>Rhizobium oryzicola sp. nov., potential plant-growth-promoting endophytic bacteria isolated from rice roots.</title>
        <authorList>
            <person name="Zhang X.X."/>
            <person name="Gao J.S."/>
            <person name="Cao Y.H."/>
            <person name="Sheirdil R.A."/>
            <person name="Wang X.C."/>
            <person name="Zhang L."/>
        </authorList>
    </citation>
    <scope>NUCLEOTIDE SEQUENCE</scope>
    <source>
        <strain evidence="1">05753</strain>
    </source>
</reference>
<reference evidence="1" key="2">
    <citation type="submission" date="2023-07" db="EMBL/GenBank/DDBJ databases">
        <authorList>
            <person name="Sun H."/>
        </authorList>
    </citation>
    <scope>NUCLEOTIDE SEQUENCE</scope>
    <source>
        <strain evidence="1">05753</strain>
    </source>
</reference>
<evidence type="ECO:0000313" key="2">
    <source>
        <dbReference type="Proteomes" id="UP001169006"/>
    </source>
</evidence>
<evidence type="ECO:0000313" key="1">
    <source>
        <dbReference type="EMBL" id="MDO1585692.1"/>
    </source>
</evidence>
<dbReference type="EMBL" id="JAUKWQ010000025">
    <property type="protein sequence ID" value="MDO1585692.1"/>
    <property type="molecule type" value="Genomic_DNA"/>
</dbReference>
<proteinExistence type="predicted"/>
<protein>
    <submittedName>
        <fullName evidence="1">Uncharacterized protein</fullName>
    </submittedName>
</protein>
<name>A0ABT8T4M7_9HYPH</name>
<accession>A0ABT8T4M7</accession>
<feature type="non-terminal residue" evidence="1">
    <location>
        <position position="1"/>
    </location>
</feature>
<keyword evidence="2" id="KW-1185">Reference proteome</keyword>
<gene>
    <name evidence="1" type="ORF">Q2T52_26720</name>
</gene>